<dbReference type="Proteomes" id="UP001054945">
    <property type="component" value="Unassembled WGS sequence"/>
</dbReference>
<sequence length="87" mass="9945">MARRQPCAWDQLAPSRSPGHRATLWHWMHHPTTLGPSHEILLLQHISHGPRWRDHDLCRCLISASVSARRLPAMLATGFTWLGRTPP</sequence>
<comment type="caution">
    <text evidence="1">The sequence shown here is derived from an EMBL/GenBank/DDBJ whole genome shotgun (WGS) entry which is preliminary data.</text>
</comment>
<evidence type="ECO:0000313" key="2">
    <source>
        <dbReference type="Proteomes" id="UP001054945"/>
    </source>
</evidence>
<proteinExistence type="predicted"/>
<dbReference type="EMBL" id="BPLR01017266">
    <property type="protein sequence ID" value="GIY89843.1"/>
    <property type="molecule type" value="Genomic_DNA"/>
</dbReference>
<evidence type="ECO:0000313" key="1">
    <source>
        <dbReference type="EMBL" id="GIY89843.1"/>
    </source>
</evidence>
<protein>
    <submittedName>
        <fullName evidence="1">Uncharacterized protein</fullName>
    </submittedName>
</protein>
<reference evidence="1 2" key="1">
    <citation type="submission" date="2021-06" db="EMBL/GenBank/DDBJ databases">
        <title>Caerostris extrusa draft genome.</title>
        <authorList>
            <person name="Kono N."/>
            <person name="Arakawa K."/>
        </authorList>
    </citation>
    <scope>NUCLEOTIDE SEQUENCE [LARGE SCALE GENOMIC DNA]</scope>
</reference>
<organism evidence="1 2">
    <name type="scientific">Caerostris extrusa</name>
    <name type="common">Bark spider</name>
    <name type="synonym">Caerostris bankana</name>
    <dbReference type="NCBI Taxonomy" id="172846"/>
    <lineage>
        <taxon>Eukaryota</taxon>
        <taxon>Metazoa</taxon>
        <taxon>Ecdysozoa</taxon>
        <taxon>Arthropoda</taxon>
        <taxon>Chelicerata</taxon>
        <taxon>Arachnida</taxon>
        <taxon>Araneae</taxon>
        <taxon>Araneomorphae</taxon>
        <taxon>Entelegynae</taxon>
        <taxon>Araneoidea</taxon>
        <taxon>Araneidae</taxon>
        <taxon>Caerostris</taxon>
    </lineage>
</organism>
<accession>A0AAV4X5K9</accession>
<gene>
    <name evidence="1" type="ORF">CEXT_114621</name>
</gene>
<keyword evidence="2" id="KW-1185">Reference proteome</keyword>
<dbReference type="AlphaFoldDB" id="A0AAV4X5K9"/>
<name>A0AAV4X5K9_CAEEX</name>